<comment type="subcellular location">
    <subcellularLocation>
        <location evidence="5">Cell membrane</location>
        <topology evidence="5">Multi-pass membrane protein</topology>
    </subcellularLocation>
    <subcellularLocation>
        <location evidence="1">Membrane</location>
        <topology evidence="1">Multi-pass membrane protein</topology>
    </subcellularLocation>
</comment>
<evidence type="ECO:0000256" key="5">
    <source>
        <dbReference type="HAMAP-Rule" id="MF_00902"/>
    </source>
</evidence>
<dbReference type="PANTHER" id="PTHR30371:SF4">
    <property type="entry name" value="SEC-INDEPENDENT PROTEIN TRANSLOCASE PROTEIN TATCD"/>
    <property type="match status" value="1"/>
</dbReference>
<feature type="transmembrane region" description="Helical" evidence="5">
    <location>
        <begin position="150"/>
        <end position="176"/>
    </location>
</feature>
<feature type="transmembrane region" description="Helical" evidence="5">
    <location>
        <begin position="20"/>
        <end position="41"/>
    </location>
</feature>
<sequence length="244" mass="28162">MQEKEMSVIDHLDELRSRIIKVIVSFVLFLGIGLYFTKDIFHFLVRGLNEKLLALGPSDVLWIYFMIGGVFAIACSIPVIAYQLWAFVKPALHIKEQKTTMLYIPALFILFICGMAFGYYFIFPNVLAFLTEIGSELVTVTFTAERYFSFLFNLVIPFAFFFDLPVIILFLTSIGIITPAFLRKSRRFAYFILIIIGTTISPPDFVSDMMTSIPLLIIYECSIIVSTFAYRRRMKREQIVQDQQ</sequence>
<organism evidence="6 7">
    <name type="scientific">Gottfriedia solisilvae</name>
    <dbReference type="NCBI Taxonomy" id="1516104"/>
    <lineage>
        <taxon>Bacteria</taxon>
        <taxon>Bacillati</taxon>
        <taxon>Bacillota</taxon>
        <taxon>Bacilli</taxon>
        <taxon>Bacillales</taxon>
        <taxon>Bacillaceae</taxon>
        <taxon>Gottfriedia</taxon>
    </lineage>
</organism>
<dbReference type="HAMAP" id="MF_00902">
    <property type="entry name" value="TatC"/>
    <property type="match status" value="1"/>
</dbReference>
<dbReference type="Pfam" id="PF00902">
    <property type="entry name" value="TatC"/>
    <property type="match status" value="1"/>
</dbReference>
<dbReference type="Proteomes" id="UP000626244">
    <property type="component" value="Unassembled WGS sequence"/>
</dbReference>
<keyword evidence="5" id="KW-0813">Transport</keyword>
<feature type="transmembrane region" description="Helical" evidence="5">
    <location>
        <begin position="212"/>
        <end position="230"/>
    </location>
</feature>
<evidence type="ECO:0000256" key="1">
    <source>
        <dbReference type="ARBA" id="ARBA00004141"/>
    </source>
</evidence>
<name>A0A8J3AJZ1_9BACI</name>
<keyword evidence="3 5" id="KW-1133">Transmembrane helix</keyword>
<proteinExistence type="inferred from homology"/>
<feature type="transmembrane region" description="Helical" evidence="5">
    <location>
        <begin position="188"/>
        <end position="206"/>
    </location>
</feature>
<dbReference type="GO" id="GO:0043953">
    <property type="term" value="P:protein transport by the Tat complex"/>
    <property type="evidence" value="ECO:0007669"/>
    <property type="project" value="UniProtKB-UniRule"/>
</dbReference>
<dbReference type="EMBL" id="BMHB01000001">
    <property type="protein sequence ID" value="GGI11938.1"/>
    <property type="molecule type" value="Genomic_DNA"/>
</dbReference>
<keyword evidence="2 5" id="KW-0812">Transmembrane</keyword>
<feature type="transmembrane region" description="Helical" evidence="5">
    <location>
        <begin position="61"/>
        <end position="88"/>
    </location>
</feature>
<gene>
    <name evidence="5 6" type="primary">tatC</name>
    <name evidence="6" type="ORF">GCM10007380_10350</name>
</gene>
<dbReference type="AlphaFoldDB" id="A0A8J3AJZ1"/>
<dbReference type="GO" id="GO:0033281">
    <property type="term" value="C:TAT protein transport complex"/>
    <property type="evidence" value="ECO:0007669"/>
    <property type="project" value="UniProtKB-UniRule"/>
</dbReference>
<feature type="transmembrane region" description="Helical" evidence="5">
    <location>
        <begin position="100"/>
        <end position="122"/>
    </location>
</feature>
<keyword evidence="7" id="KW-1185">Reference proteome</keyword>
<dbReference type="RefSeq" id="WP_087999256.1">
    <property type="nucleotide sequence ID" value="NZ_BMHB01000001.1"/>
</dbReference>
<evidence type="ECO:0000256" key="4">
    <source>
        <dbReference type="ARBA" id="ARBA00023136"/>
    </source>
</evidence>
<keyword evidence="5" id="KW-0653">Protein transport</keyword>
<dbReference type="GO" id="GO:0065002">
    <property type="term" value="P:intracellular protein transmembrane transport"/>
    <property type="evidence" value="ECO:0007669"/>
    <property type="project" value="TreeGrafter"/>
</dbReference>
<evidence type="ECO:0000256" key="3">
    <source>
        <dbReference type="ARBA" id="ARBA00022989"/>
    </source>
</evidence>
<accession>A0A8J3AJZ1</accession>
<dbReference type="NCBIfam" id="TIGR00945">
    <property type="entry name" value="tatC"/>
    <property type="match status" value="1"/>
</dbReference>
<evidence type="ECO:0000313" key="7">
    <source>
        <dbReference type="Proteomes" id="UP000626244"/>
    </source>
</evidence>
<protein>
    <recommendedName>
        <fullName evidence="5">Sec-independent protein translocase protein TatC</fullName>
    </recommendedName>
</protein>
<evidence type="ECO:0000256" key="2">
    <source>
        <dbReference type="ARBA" id="ARBA00022692"/>
    </source>
</evidence>
<keyword evidence="5" id="KW-0811">Translocation</keyword>
<dbReference type="PRINTS" id="PR01840">
    <property type="entry name" value="TATCFAMILY"/>
</dbReference>
<keyword evidence="4 5" id="KW-0472">Membrane</keyword>
<evidence type="ECO:0000313" key="6">
    <source>
        <dbReference type="EMBL" id="GGI11938.1"/>
    </source>
</evidence>
<comment type="subunit">
    <text evidence="5">Forms a complex with TatA.</text>
</comment>
<comment type="similarity">
    <text evidence="5">Belongs to the TatC family.</text>
</comment>
<comment type="caution">
    <text evidence="6">The sequence shown here is derived from an EMBL/GenBank/DDBJ whole genome shotgun (WGS) entry which is preliminary data.</text>
</comment>
<dbReference type="InterPro" id="IPR002033">
    <property type="entry name" value="TatC"/>
</dbReference>
<keyword evidence="5" id="KW-1003">Cell membrane</keyword>
<reference evidence="7" key="1">
    <citation type="journal article" date="2019" name="Int. J. Syst. Evol. Microbiol.">
        <title>The Global Catalogue of Microorganisms (GCM) 10K type strain sequencing project: providing services to taxonomists for standard genome sequencing and annotation.</title>
        <authorList>
            <consortium name="The Broad Institute Genomics Platform"/>
            <consortium name="The Broad Institute Genome Sequencing Center for Infectious Disease"/>
            <person name="Wu L."/>
            <person name="Ma J."/>
        </authorList>
    </citation>
    <scope>NUCLEOTIDE SEQUENCE [LARGE SCALE GENOMIC DNA]</scope>
    <source>
        <strain evidence="7">CGMCC 1.14993</strain>
    </source>
</reference>
<comment type="function">
    <text evidence="5">Part of the twin-arginine translocation (Tat) system that transports large folded proteins containing a characteristic twin-arginine motif in their signal peptide across membranes.</text>
</comment>
<dbReference type="OrthoDB" id="9777044at2"/>
<dbReference type="GO" id="GO:0009977">
    <property type="term" value="F:proton motive force dependent protein transmembrane transporter activity"/>
    <property type="evidence" value="ECO:0007669"/>
    <property type="project" value="TreeGrafter"/>
</dbReference>
<dbReference type="PANTHER" id="PTHR30371">
    <property type="entry name" value="SEC-INDEPENDENT PROTEIN TRANSLOCASE PROTEIN TATC"/>
    <property type="match status" value="1"/>
</dbReference>